<accession>A0A6J8A8R8</accession>
<organism evidence="1 2">
    <name type="scientific">Mytilus coruscus</name>
    <name type="common">Sea mussel</name>
    <dbReference type="NCBI Taxonomy" id="42192"/>
    <lineage>
        <taxon>Eukaryota</taxon>
        <taxon>Metazoa</taxon>
        <taxon>Spiralia</taxon>
        <taxon>Lophotrochozoa</taxon>
        <taxon>Mollusca</taxon>
        <taxon>Bivalvia</taxon>
        <taxon>Autobranchia</taxon>
        <taxon>Pteriomorphia</taxon>
        <taxon>Mytilida</taxon>
        <taxon>Mytiloidea</taxon>
        <taxon>Mytilidae</taxon>
        <taxon>Mytilinae</taxon>
        <taxon>Mytilus</taxon>
    </lineage>
</organism>
<proteinExistence type="predicted"/>
<evidence type="ECO:0000313" key="1">
    <source>
        <dbReference type="EMBL" id="CAC5364194.1"/>
    </source>
</evidence>
<dbReference type="AlphaFoldDB" id="A0A6J8A8R8"/>
<sequence>MFNGNSAGVTSDVTPIDLVSLINGICVYSVMFIGNSAGVTSDVTPIDLVSLINGFMCLYVMFNGNSPNVTSDVTPIDLTQYTTDEDTLFYVGKDANNFYKGYVDEVGQLYYKMDQTTGILYLKDDGLLEVPGQIYGSPIFEDSFQDYSRFNLEYPDN</sequence>
<dbReference type="EMBL" id="CACVKT020000954">
    <property type="protein sequence ID" value="CAC5364194.1"/>
    <property type="molecule type" value="Genomic_DNA"/>
</dbReference>
<protein>
    <submittedName>
        <fullName evidence="1">Uncharacterized protein</fullName>
    </submittedName>
</protein>
<evidence type="ECO:0000313" key="2">
    <source>
        <dbReference type="Proteomes" id="UP000507470"/>
    </source>
</evidence>
<reference evidence="1 2" key="1">
    <citation type="submission" date="2020-06" db="EMBL/GenBank/DDBJ databases">
        <authorList>
            <person name="Li R."/>
            <person name="Bekaert M."/>
        </authorList>
    </citation>
    <scope>NUCLEOTIDE SEQUENCE [LARGE SCALE GENOMIC DNA]</scope>
    <source>
        <strain evidence="2">wild</strain>
    </source>
</reference>
<keyword evidence="2" id="KW-1185">Reference proteome</keyword>
<name>A0A6J8A8R8_MYTCO</name>
<gene>
    <name evidence="1" type="ORF">MCOR_5325</name>
</gene>
<dbReference type="Proteomes" id="UP000507470">
    <property type="component" value="Unassembled WGS sequence"/>
</dbReference>